<sequence length="229" mass="24644">MTDTLNQQNTPGAQVWAASREALEVCYHGYALLNDTESALKEANPQTRLVNGRPTIVVENTKEFAAATEAAWKRIAPVIDGKVKQLRGCMTLLAERVATALEDPRRKTPEGLSHASEVRAYVKALPEEKRSAFIMQAINEGDRATVASVLHAQAFLSGLSAEAQSTLRQQAAAKFAPQDYAQHQAAATALDYVMEAGTKVGIRYGALTRSMHLSPAEKAAEKLKALAGG</sequence>
<organism evidence="1 2">
    <name type="scientific">Bradyrhizobium diazoefficiens SEMIA 5080</name>
    <dbReference type="NCBI Taxonomy" id="754504"/>
    <lineage>
        <taxon>Bacteria</taxon>
        <taxon>Pseudomonadati</taxon>
        <taxon>Pseudomonadota</taxon>
        <taxon>Alphaproteobacteria</taxon>
        <taxon>Hyphomicrobiales</taxon>
        <taxon>Nitrobacteraceae</taxon>
        <taxon>Bradyrhizobium</taxon>
    </lineage>
</organism>
<dbReference type="EMBL" id="ADOU02000007">
    <property type="protein sequence ID" value="KGJ65711.1"/>
    <property type="molecule type" value="Genomic_DNA"/>
</dbReference>
<comment type="caution">
    <text evidence="1">The sequence shown here is derived from an EMBL/GenBank/DDBJ whole genome shotgun (WGS) entry which is preliminary data.</text>
</comment>
<evidence type="ECO:0000313" key="2">
    <source>
        <dbReference type="Proteomes" id="UP000024900"/>
    </source>
</evidence>
<dbReference type="AlphaFoldDB" id="A0A837C9V7"/>
<dbReference type="Proteomes" id="UP000024900">
    <property type="component" value="Unassembled WGS sequence"/>
</dbReference>
<protein>
    <submittedName>
        <fullName evidence="1">Uncharacterized protein</fullName>
    </submittedName>
</protein>
<gene>
    <name evidence="1" type="ORF">BJA5080_02356</name>
</gene>
<accession>A0A837C9V7</accession>
<evidence type="ECO:0000313" key="1">
    <source>
        <dbReference type="EMBL" id="KGJ65711.1"/>
    </source>
</evidence>
<reference evidence="1 2" key="1">
    <citation type="journal article" date="2014" name="BMC Genomics">
        <title>Comparative genomics of Bradyrhizobium japonicum CPAC 15 and Bradyrhizobium diazoefficiens CPAC 7: elite model strains for understanding symbiotic performance with soybean.</title>
        <authorList>
            <person name="Siqueira A.F."/>
            <person name="Ormeno-Orrillo E."/>
            <person name="Souza R.C."/>
            <person name="Rodrigues E.P."/>
            <person name="Almeida L.G."/>
            <person name="Barcellos F.G."/>
            <person name="Batista J.S."/>
            <person name="Nakatami A.S."/>
            <person name="Martinez-Romero E."/>
            <person name="Vasconcelos A.T."/>
            <person name="Hungria M."/>
        </authorList>
    </citation>
    <scope>NUCLEOTIDE SEQUENCE [LARGE SCALE GENOMIC DNA]</scope>
    <source>
        <strain evidence="1 2">SEMIA 5080</strain>
    </source>
</reference>
<name>A0A837C9V7_9BRAD</name>
<proteinExistence type="predicted"/>